<comment type="caution">
    <text evidence="1">The sequence shown here is derived from an EMBL/GenBank/DDBJ whole genome shotgun (WGS) entry which is preliminary data.</text>
</comment>
<sequence>MTEAGSSQIVEIIEDEHSNIPFLKLEISEILAEIADFLSPESFLNFLLVKRSIYIKMNEHFEIYPNFWRNYFFDFPKYYQGWKL</sequence>
<keyword evidence="2" id="KW-1185">Reference proteome</keyword>
<reference evidence="1" key="1">
    <citation type="submission" date="2021-06" db="EMBL/GenBank/DDBJ databases">
        <authorList>
            <person name="Kallberg Y."/>
            <person name="Tangrot J."/>
            <person name="Rosling A."/>
        </authorList>
    </citation>
    <scope>NUCLEOTIDE SEQUENCE</scope>
    <source>
        <strain evidence="1">MA453B</strain>
    </source>
</reference>
<proteinExistence type="predicted"/>
<protein>
    <submittedName>
        <fullName evidence="1">19434_t:CDS:1</fullName>
    </submittedName>
</protein>
<name>A0A9N9HKH6_9GLOM</name>
<dbReference type="EMBL" id="CAJVPY010007687">
    <property type="protein sequence ID" value="CAG8684189.1"/>
    <property type="molecule type" value="Genomic_DNA"/>
</dbReference>
<feature type="non-terminal residue" evidence="1">
    <location>
        <position position="84"/>
    </location>
</feature>
<accession>A0A9N9HKH6</accession>
<evidence type="ECO:0000313" key="2">
    <source>
        <dbReference type="Proteomes" id="UP000789405"/>
    </source>
</evidence>
<dbReference type="AlphaFoldDB" id="A0A9N9HKH6"/>
<dbReference type="Proteomes" id="UP000789405">
    <property type="component" value="Unassembled WGS sequence"/>
</dbReference>
<evidence type="ECO:0000313" key="1">
    <source>
        <dbReference type="EMBL" id="CAG8684189.1"/>
    </source>
</evidence>
<gene>
    <name evidence="1" type="ORF">DERYTH_LOCUS11993</name>
</gene>
<organism evidence="1 2">
    <name type="scientific">Dentiscutata erythropus</name>
    <dbReference type="NCBI Taxonomy" id="1348616"/>
    <lineage>
        <taxon>Eukaryota</taxon>
        <taxon>Fungi</taxon>
        <taxon>Fungi incertae sedis</taxon>
        <taxon>Mucoromycota</taxon>
        <taxon>Glomeromycotina</taxon>
        <taxon>Glomeromycetes</taxon>
        <taxon>Diversisporales</taxon>
        <taxon>Gigasporaceae</taxon>
        <taxon>Dentiscutata</taxon>
    </lineage>
</organism>